<comment type="caution">
    <text evidence="2">The sequence shown here is derived from an EMBL/GenBank/DDBJ whole genome shotgun (WGS) entry which is preliminary data.</text>
</comment>
<evidence type="ECO:0000313" key="2">
    <source>
        <dbReference type="EMBL" id="MCI1189794.1"/>
    </source>
</evidence>
<keyword evidence="3" id="KW-1185">Reference proteome</keyword>
<keyword evidence="1" id="KW-1133">Transmembrane helix</keyword>
<name>A0A9X1VIH2_9BACT</name>
<dbReference type="EMBL" id="JALBGC010000006">
    <property type="protein sequence ID" value="MCI1189794.1"/>
    <property type="molecule type" value="Genomic_DNA"/>
</dbReference>
<dbReference type="InterPro" id="IPR046291">
    <property type="entry name" value="DUF6328"/>
</dbReference>
<dbReference type="Proteomes" id="UP001139193">
    <property type="component" value="Unassembled WGS sequence"/>
</dbReference>
<accession>A0A9X1VIH2</accession>
<feature type="transmembrane region" description="Helical" evidence="1">
    <location>
        <begin position="26"/>
        <end position="44"/>
    </location>
</feature>
<feature type="transmembrane region" description="Helical" evidence="1">
    <location>
        <begin position="56"/>
        <end position="77"/>
    </location>
</feature>
<evidence type="ECO:0000313" key="3">
    <source>
        <dbReference type="Proteomes" id="UP001139193"/>
    </source>
</evidence>
<dbReference type="RefSeq" id="WP_241938006.1">
    <property type="nucleotide sequence ID" value="NZ_JALBGC010000006.1"/>
</dbReference>
<feature type="transmembrane region" description="Helical" evidence="1">
    <location>
        <begin position="124"/>
        <end position="145"/>
    </location>
</feature>
<reference evidence="2" key="1">
    <citation type="submission" date="2022-03" db="EMBL/GenBank/DDBJ databases">
        <title>Bacterial whole genome sequence for Hymenobacter sp. DH14.</title>
        <authorList>
            <person name="Le V."/>
        </authorList>
    </citation>
    <scope>NUCLEOTIDE SEQUENCE</scope>
    <source>
        <strain evidence="2">DH14</strain>
    </source>
</reference>
<keyword evidence="1" id="KW-0812">Transmembrane</keyword>
<feature type="transmembrane region" description="Helical" evidence="1">
    <location>
        <begin position="97"/>
        <end position="118"/>
    </location>
</feature>
<sequence length="151" mass="16689">MNESPAPKEPAHDAEDFTDMLSELRVLLPGAQLLNVFLITLPFSSGFKQIVQAEKWVFMGAFVFSIISLILFTAPAVQHRLMRPLLNRRKFKHFVTWQMLAGALALSIALILGAYLVISEVLGHVAGALVAGFTAVLVTVLWWALPRAMKC</sequence>
<dbReference type="Pfam" id="PF19853">
    <property type="entry name" value="DUF6328"/>
    <property type="match status" value="1"/>
</dbReference>
<proteinExistence type="predicted"/>
<evidence type="ECO:0000256" key="1">
    <source>
        <dbReference type="SAM" id="Phobius"/>
    </source>
</evidence>
<keyword evidence="1" id="KW-0472">Membrane</keyword>
<gene>
    <name evidence="2" type="ORF">MON38_20420</name>
</gene>
<organism evidence="2 3">
    <name type="scientific">Hymenobacter cyanobacteriorum</name>
    <dbReference type="NCBI Taxonomy" id="2926463"/>
    <lineage>
        <taxon>Bacteria</taxon>
        <taxon>Pseudomonadati</taxon>
        <taxon>Bacteroidota</taxon>
        <taxon>Cytophagia</taxon>
        <taxon>Cytophagales</taxon>
        <taxon>Hymenobacteraceae</taxon>
        <taxon>Hymenobacter</taxon>
    </lineage>
</organism>
<dbReference type="AlphaFoldDB" id="A0A9X1VIH2"/>
<protein>
    <submittedName>
        <fullName evidence="2">DUF6328 family protein</fullName>
    </submittedName>
</protein>